<comment type="caution">
    <text evidence="8">The sequence shown here is derived from an EMBL/GenBank/DDBJ whole genome shotgun (WGS) entry which is preliminary data.</text>
</comment>
<dbReference type="GO" id="GO:0019752">
    <property type="term" value="P:carboxylic acid metabolic process"/>
    <property type="evidence" value="ECO:0007669"/>
    <property type="project" value="InterPro"/>
</dbReference>
<comment type="similarity">
    <text evidence="2 7">Belongs to the group II decarboxylase family.</text>
</comment>
<dbReference type="GO" id="GO:0030170">
    <property type="term" value="F:pyridoxal phosphate binding"/>
    <property type="evidence" value="ECO:0007669"/>
    <property type="project" value="InterPro"/>
</dbReference>
<evidence type="ECO:0000256" key="3">
    <source>
        <dbReference type="ARBA" id="ARBA00022793"/>
    </source>
</evidence>
<dbReference type="InterPro" id="IPR015424">
    <property type="entry name" value="PyrdxlP-dep_Trfase"/>
</dbReference>
<keyword evidence="4 6" id="KW-0663">Pyridoxal phosphate</keyword>
<evidence type="ECO:0000256" key="2">
    <source>
        <dbReference type="ARBA" id="ARBA00009533"/>
    </source>
</evidence>
<organism evidence="8 9">
    <name type="scientific">Paraburkholderia franconis</name>
    <dbReference type="NCBI Taxonomy" id="2654983"/>
    <lineage>
        <taxon>Bacteria</taxon>
        <taxon>Pseudomonadati</taxon>
        <taxon>Pseudomonadota</taxon>
        <taxon>Betaproteobacteria</taxon>
        <taxon>Burkholderiales</taxon>
        <taxon>Burkholderiaceae</taxon>
        <taxon>Paraburkholderia</taxon>
    </lineage>
</organism>
<evidence type="ECO:0000313" key="9">
    <source>
        <dbReference type="Proteomes" id="UP000484381"/>
    </source>
</evidence>
<feature type="modified residue" description="N6-(pyridoxal phosphate)lysine" evidence="6">
    <location>
        <position position="71"/>
    </location>
</feature>
<dbReference type="PANTHER" id="PTHR11999:SF70">
    <property type="entry name" value="MIP05841P"/>
    <property type="match status" value="1"/>
</dbReference>
<keyword evidence="5 7" id="KW-0456">Lyase</keyword>
<dbReference type="Gene3D" id="3.40.640.10">
    <property type="entry name" value="Type I PLP-dependent aspartate aminotransferase-like (Major domain)"/>
    <property type="match status" value="1"/>
</dbReference>
<dbReference type="InterPro" id="IPR015422">
    <property type="entry name" value="PyrdxlP-dep_Trfase_small"/>
</dbReference>
<dbReference type="InterPro" id="IPR002129">
    <property type="entry name" value="PyrdxlP-dep_de-COase"/>
</dbReference>
<dbReference type="AlphaFoldDB" id="A0A7X1NJ66"/>
<dbReference type="InterPro" id="IPR015421">
    <property type="entry name" value="PyrdxlP-dep_Trfase_major"/>
</dbReference>
<evidence type="ECO:0000313" key="8">
    <source>
        <dbReference type="EMBL" id="MPW22822.1"/>
    </source>
</evidence>
<evidence type="ECO:0000256" key="6">
    <source>
        <dbReference type="PIRSR" id="PIRSR602129-50"/>
    </source>
</evidence>
<accession>A0A7X1NJ66</accession>
<keyword evidence="9" id="KW-1185">Reference proteome</keyword>
<protein>
    <submittedName>
        <fullName evidence="8">Uncharacterized protein</fullName>
    </submittedName>
</protein>
<dbReference type="SUPFAM" id="SSF53383">
    <property type="entry name" value="PLP-dependent transferases"/>
    <property type="match status" value="1"/>
</dbReference>
<dbReference type="RefSeq" id="WP_152767430.1">
    <property type="nucleotide sequence ID" value="NZ_WHNP01000080.1"/>
</dbReference>
<dbReference type="EMBL" id="WHNP01000080">
    <property type="protein sequence ID" value="MPW22822.1"/>
    <property type="molecule type" value="Genomic_DNA"/>
</dbReference>
<gene>
    <name evidence="8" type="ORF">GCT13_40010</name>
</gene>
<sequence length="235" mass="26174">MTGPLLVVAQAGQINTGAFDPVDAIADITHERQGWLHVDGAVGLWARACPAKAHLANGIEKADSWAPVEHKRLQRPYYTRYAFVRNAEAHRQAMRIEASYLTASEQGVHDPRNYVPELSRCVRGFVTWAINSALGRQGIADMIECHCQLAQAMSQRLTEEPGIYVLNEVELNQFVVQFGSPTSSEAFEGRYQSCSDRPCLLCVRGGLERLVGNARFNHFLADDKHRCFSGGRCDR</sequence>
<evidence type="ECO:0000256" key="7">
    <source>
        <dbReference type="RuleBase" id="RU000382"/>
    </source>
</evidence>
<dbReference type="Pfam" id="PF00282">
    <property type="entry name" value="Pyridoxal_deC"/>
    <property type="match status" value="1"/>
</dbReference>
<dbReference type="Proteomes" id="UP000484381">
    <property type="component" value="Unassembled WGS sequence"/>
</dbReference>
<evidence type="ECO:0000256" key="4">
    <source>
        <dbReference type="ARBA" id="ARBA00022898"/>
    </source>
</evidence>
<name>A0A7X1NJ66_9BURK</name>
<dbReference type="GO" id="GO:0016831">
    <property type="term" value="F:carboxy-lyase activity"/>
    <property type="evidence" value="ECO:0007669"/>
    <property type="project" value="UniProtKB-KW"/>
</dbReference>
<evidence type="ECO:0000256" key="1">
    <source>
        <dbReference type="ARBA" id="ARBA00001933"/>
    </source>
</evidence>
<evidence type="ECO:0000256" key="5">
    <source>
        <dbReference type="ARBA" id="ARBA00023239"/>
    </source>
</evidence>
<keyword evidence="3" id="KW-0210">Decarboxylase</keyword>
<dbReference type="InterPro" id="IPR010977">
    <property type="entry name" value="Aromatic_deC"/>
</dbReference>
<reference evidence="8 9" key="1">
    <citation type="submission" date="2019-10" db="EMBL/GenBank/DDBJ databases">
        <title>Paraburkholderia sp. isolated from nodules of Mimosa pudica from Brazilian Atlantic Forest soils.</title>
        <authorList>
            <person name="Paulitsch F."/>
            <person name="Hungria M."/>
            <person name="Dall'Agnol R."/>
        </authorList>
    </citation>
    <scope>NUCLEOTIDE SEQUENCE [LARGE SCALE GENOMIC DNA]</scope>
    <source>
        <strain evidence="8 9">CNPSo 3157</strain>
    </source>
</reference>
<comment type="cofactor">
    <cofactor evidence="1 6 7">
        <name>pyridoxal 5'-phosphate</name>
        <dbReference type="ChEBI" id="CHEBI:597326"/>
    </cofactor>
</comment>
<dbReference type="PANTHER" id="PTHR11999">
    <property type="entry name" value="GROUP II PYRIDOXAL-5-PHOSPHATE DECARBOXYLASE"/>
    <property type="match status" value="1"/>
</dbReference>
<dbReference type="Gene3D" id="3.90.1150.10">
    <property type="entry name" value="Aspartate Aminotransferase, domain 1"/>
    <property type="match status" value="1"/>
</dbReference>
<proteinExistence type="inferred from homology"/>